<dbReference type="Proteomes" id="UP001060414">
    <property type="component" value="Chromosome"/>
</dbReference>
<proteinExistence type="inferred from homology"/>
<accession>A0ABY5ZQP7</accession>
<dbReference type="InterPro" id="IPR052042">
    <property type="entry name" value="Tail_sheath_structural"/>
</dbReference>
<dbReference type="Pfam" id="PF04984">
    <property type="entry name" value="Phage_sheath_1"/>
    <property type="match status" value="1"/>
</dbReference>
<name>A0ABY5ZQP7_9BACT</name>
<protein>
    <submittedName>
        <fullName evidence="4">Phage tail sheath subtilisin-like domain-containing protein</fullName>
    </submittedName>
</protein>
<evidence type="ECO:0000313" key="5">
    <source>
        <dbReference type="Proteomes" id="UP001060414"/>
    </source>
</evidence>
<dbReference type="PANTHER" id="PTHR35861:SF1">
    <property type="entry name" value="PHAGE TAIL SHEATH PROTEIN"/>
    <property type="match status" value="1"/>
</dbReference>
<dbReference type="PANTHER" id="PTHR35861">
    <property type="match status" value="1"/>
</dbReference>
<keyword evidence="5" id="KW-1185">Reference proteome</keyword>
<evidence type="ECO:0000256" key="1">
    <source>
        <dbReference type="ARBA" id="ARBA00008005"/>
    </source>
</evidence>
<organism evidence="4 5">
    <name type="scientific">Geoalkalibacter halelectricus</name>
    <dbReference type="NCBI Taxonomy" id="2847045"/>
    <lineage>
        <taxon>Bacteria</taxon>
        <taxon>Pseudomonadati</taxon>
        <taxon>Thermodesulfobacteriota</taxon>
        <taxon>Desulfuromonadia</taxon>
        <taxon>Desulfuromonadales</taxon>
        <taxon>Geoalkalibacteraceae</taxon>
        <taxon>Geoalkalibacter</taxon>
    </lineage>
</organism>
<sequence length="559" mass="58809">MTEMILPGVYTEVRPEGLITPGRVTVGNLGVVGTASKGPVGSPVLIGSYADARQIFGPYDPWVDGASDELTLVRALEQAFAHGATTVFAVRVASASAAQATYTLASAGGPNVRLSANSPGTWGNDLKVNVWDADEHAFIENEEHSGGAAISLGRTPVVRSARNRVRLFTDADGLTRSLKILYESAGDPAPGPGEVRIMNNGDLEFNAADTPGASDLVTASYVVDRSSAVKVTLALGELKESFIAVDGHDLAADVNRLSAWVTATALANAGETPNKSGAADAFSAFGTGANTRGDNGASGADYQVGLDALLNEEAHIIVAAGQDDNFADALDAHCQNASSDAIRRDRIAVVGSGLGADLDAIRGHNVASDRVIFVGPGVKVRDTAAVPPAIVTLPGAYAAAGIAGLLASFSAHISLTNKTVRFNDLEHDFTAAQLTQLVQSRVLALEKRQGLRVVKGITTSTNTAWHQITTRRIVDYAKAGVRSAATPYIGLLNNERVRGAMRATINSFLVEMVEDEMLISFELEVSATREEERQGIARVTLVLRPTFSIDFIKVTMFLE</sequence>
<evidence type="ECO:0000259" key="2">
    <source>
        <dbReference type="Pfam" id="PF04984"/>
    </source>
</evidence>
<evidence type="ECO:0000313" key="4">
    <source>
        <dbReference type="EMBL" id="UWZ80933.1"/>
    </source>
</evidence>
<gene>
    <name evidence="4" type="ORF">L9S41_05885</name>
</gene>
<feature type="domain" description="Tail sheath protein subtilisin-like" evidence="2">
    <location>
        <begin position="296"/>
        <end position="459"/>
    </location>
</feature>
<dbReference type="Pfam" id="PF17482">
    <property type="entry name" value="Phage_sheath_1C"/>
    <property type="match status" value="1"/>
</dbReference>
<dbReference type="Gene3D" id="3.30.1370.220">
    <property type="match status" value="1"/>
</dbReference>
<reference evidence="4" key="1">
    <citation type="journal article" date="2022" name="Environ. Microbiol.">
        <title>Geoalkalibacter halelectricus SAP #1 sp. nov. possessing extracellular electron transfer and mineral#reducing capabilities from a haloalkaline environment.</title>
        <authorList>
            <person name="Yadav S."/>
            <person name="Singh R."/>
            <person name="Sundharam S.S."/>
            <person name="Chaudhary S."/>
            <person name="Krishnamurthi S."/>
            <person name="Patil S.A."/>
        </authorList>
    </citation>
    <scope>NUCLEOTIDE SEQUENCE</scope>
    <source>
        <strain evidence="4">SAP-1</strain>
    </source>
</reference>
<dbReference type="InterPro" id="IPR035089">
    <property type="entry name" value="Phage_sheath_subtilisin"/>
</dbReference>
<dbReference type="EMBL" id="CP092109">
    <property type="protein sequence ID" value="UWZ80933.1"/>
    <property type="molecule type" value="Genomic_DNA"/>
</dbReference>
<dbReference type="Gene3D" id="3.40.50.11780">
    <property type="match status" value="1"/>
</dbReference>
<evidence type="ECO:0000259" key="3">
    <source>
        <dbReference type="Pfam" id="PF17482"/>
    </source>
</evidence>
<comment type="similarity">
    <text evidence="1">Belongs to the myoviridae tail sheath protein family.</text>
</comment>
<dbReference type="Gene3D" id="3.40.50.11790">
    <property type="match status" value="1"/>
</dbReference>
<dbReference type="RefSeq" id="WP_260749300.1">
    <property type="nucleotide sequence ID" value="NZ_CP092109.1"/>
</dbReference>
<feature type="domain" description="Tail sheath protein C-terminal" evidence="3">
    <location>
        <begin position="461"/>
        <end position="557"/>
    </location>
</feature>
<dbReference type="InterPro" id="IPR020287">
    <property type="entry name" value="Tail_sheath_C"/>
</dbReference>